<comment type="similarity">
    <text evidence="2">Belongs to the TEC1 family.</text>
</comment>
<dbReference type="Pfam" id="PF01285">
    <property type="entry name" value="TEA"/>
    <property type="match status" value="1"/>
</dbReference>
<keyword evidence="5" id="KW-0539">Nucleus</keyword>
<evidence type="ECO:0000256" key="3">
    <source>
        <dbReference type="ARBA" id="ARBA00023015"/>
    </source>
</evidence>
<dbReference type="PANTHER" id="PTHR11834">
    <property type="entry name" value="TRANSCRIPTIONAL ENHANCER FACTOR TEF RELATED"/>
    <property type="match status" value="1"/>
</dbReference>
<dbReference type="PROSITE" id="PS00554">
    <property type="entry name" value="TEA_1"/>
    <property type="match status" value="1"/>
</dbReference>
<comment type="caution">
    <text evidence="9">The sequence shown here is derived from an EMBL/GenBank/DDBJ whole genome shotgun (WGS) entry which is preliminary data.</text>
</comment>
<dbReference type="GO" id="GO:0000981">
    <property type="term" value="F:DNA-binding transcription factor activity, RNA polymerase II-specific"/>
    <property type="evidence" value="ECO:0007669"/>
    <property type="project" value="TreeGrafter"/>
</dbReference>
<dbReference type="Gene3D" id="6.10.20.40">
    <property type="entry name" value="TEA/ATTS domain"/>
    <property type="match status" value="1"/>
</dbReference>
<protein>
    <submittedName>
        <fullName evidence="9">RNA polymerase II transcription factor</fullName>
    </submittedName>
</protein>
<sequence length="502" mass="57088">LIVDIAIDDNGKQLYQVHESSKSVRREMPHSANFSNSFHTDESSIFVKHEERTPVRRVLGTLSPTTLNSKKLEEHSTEFEDDSVSSDRKLTSAASEYIATSEAVSSDLFSNFEPDHITDNDIWSEDVEQAFEEVLNIIPKNGLNKIKISGRSCGRNELISDYIFTKTGKFRTRKQVSSHIQVIKNLGQKLHIIKLINEGPVFETDEEQQECNKKFEEIFSKINLNKSLGFNESVSMSGIKRKNPSMMSTSGINKRPRRKSGRQTIQNTSHHISFQGFFMSIDDTFSASPTPYILTVQDSNQEVKKLVIKENANITNRFPGLDNFQNCNTIPIIHNMVKIHFSNLAGNYSIDGGFRSNFLLRWDDLEESSKLYSTFTCIYSFGKEVLKFTEEGFKFNENRAFLVKFWKFFLTKLIGKEENEANSAFKGMTIKQIVYESDSESESGETTESQNVVPVSKIKLVLLWEFGKVAEFKDAVTTTSKLILPSKIVSSNENIVPQVVDY</sequence>
<dbReference type="InterPro" id="IPR050937">
    <property type="entry name" value="TEC1_TEAD_TF"/>
</dbReference>
<dbReference type="GO" id="GO:0000978">
    <property type="term" value="F:RNA polymerase II cis-regulatory region sequence-specific DNA binding"/>
    <property type="evidence" value="ECO:0007669"/>
    <property type="project" value="TreeGrafter"/>
</dbReference>
<keyword evidence="4" id="KW-0804">Transcription</keyword>
<evidence type="ECO:0000256" key="6">
    <source>
        <dbReference type="PROSITE-ProRule" id="PRU00505"/>
    </source>
</evidence>
<evidence type="ECO:0000259" key="8">
    <source>
        <dbReference type="PROSITE" id="PS51088"/>
    </source>
</evidence>
<reference evidence="9 10" key="1">
    <citation type="journal article" date="2007" name="Nat. Biotechnol.">
        <title>Genome sequence of the lignocellulose-bioconverting and xylose-fermenting yeast Pichia stipitis.</title>
        <authorList>
            <person name="Jeffries T.W."/>
            <person name="Grigoriev I.V."/>
            <person name="Grimwood J."/>
            <person name="Laplaza J.M."/>
            <person name="Aerts A."/>
            <person name="Salamov A."/>
            <person name="Schmutz J."/>
            <person name="Lindquist E."/>
            <person name="Dehal P."/>
            <person name="Shapiro H."/>
            <person name="Jin Y.S."/>
            <person name="Passoth V."/>
            <person name="Richardson P.M."/>
        </authorList>
    </citation>
    <scope>NUCLEOTIDE SEQUENCE [LARGE SCALE GENOMIC DNA]</scope>
    <source>
        <strain evidence="10">ATCC 58785 / CBS 6054 / NBRC 10063 / NRRL Y-11545</strain>
    </source>
</reference>
<organism evidence="9 10">
    <name type="scientific">Scheffersomyces stipitis (strain ATCC 58785 / CBS 6054 / NBRC 10063 / NRRL Y-11545)</name>
    <name type="common">Yeast</name>
    <name type="synonym">Pichia stipitis</name>
    <dbReference type="NCBI Taxonomy" id="322104"/>
    <lineage>
        <taxon>Eukaryota</taxon>
        <taxon>Fungi</taxon>
        <taxon>Dikarya</taxon>
        <taxon>Ascomycota</taxon>
        <taxon>Saccharomycotina</taxon>
        <taxon>Pichiomycetes</taxon>
        <taxon>Debaryomycetaceae</taxon>
        <taxon>Scheffersomyces</taxon>
    </lineage>
</organism>
<keyword evidence="10" id="KW-1185">Reference proteome</keyword>
<feature type="non-terminal residue" evidence="9">
    <location>
        <position position="502"/>
    </location>
</feature>
<dbReference type="GO" id="GO:0005634">
    <property type="term" value="C:nucleus"/>
    <property type="evidence" value="ECO:0007669"/>
    <property type="project" value="UniProtKB-SubCell"/>
</dbReference>
<evidence type="ECO:0000256" key="7">
    <source>
        <dbReference type="SAM" id="MobiDB-lite"/>
    </source>
</evidence>
<dbReference type="STRING" id="322104.A3GHJ0"/>
<evidence type="ECO:0000256" key="2">
    <source>
        <dbReference type="ARBA" id="ARBA00008421"/>
    </source>
</evidence>
<dbReference type="eggNOG" id="KOG3841">
    <property type="taxonomic scope" value="Eukaryota"/>
</dbReference>
<dbReference type="InterPro" id="IPR000818">
    <property type="entry name" value="TEA/ATTS_dom"/>
</dbReference>
<gene>
    <name evidence="9" type="ORF">PICST_11262</name>
</gene>
<proteinExistence type="inferred from homology"/>
<feature type="DNA-binding region" description="TEA" evidence="6">
    <location>
        <begin position="116"/>
        <end position="190"/>
    </location>
</feature>
<keyword evidence="3" id="KW-0805">Transcription regulation</keyword>
<evidence type="ECO:0000256" key="1">
    <source>
        <dbReference type="ARBA" id="ARBA00004123"/>
    </source>
</evidence>
<dbReference type="InParanoid" id="A3GHJ0"/>
<dbReference type="PRINTS" id="PR00065">
    <property type="entry name" value="TEADOMAIN"/>
</dbReference>
<dbReference type="GO" id="GO:0005667">
    <property type="term" value="C:transcription regulator complex"/>
    <property type="evidence" value="ECO:0007669"/>
    <property type="project" value="TreeGrafter"/>
</dbReference>
<evidence type="ECO:0000313" key="10">
    <source>
        <dbReference type="Proteomes" id="UP000002258"/>
    </source>
</evidence>
<dbReference type="GeneID" id="4851739"/>
<evidence type="ECO:0000313" key="9">
    <source>
        <dbReference type="EMBL" id="EAZ63062.2"/>
    </source>
</evidence>
<name>A3GHJ0_PICST</name>
<dbReference type="HOGENOM" id="CLU_022080_0_0_1"/>
<feature type="non-terminal residue" evidence="9">
    <location>
        <position position="1"/>
    </location>
</feature>
<dbReference type="EMBL" id="AAVQ01000002">
    <property type="protein sequence ID" value="EAZ63062.2"/>
    <property type="molecule type" value="Genomic_DNA"/>
</dbReference>
<dbReference type="PROSITE" id="PS51088">
    <property type="entry name" value="TEA_2"/>
    <property type="match status" value="1"/>
</dbReference>
<dbReference type="InterPro" id="IPR038096">
    <property type="entry name" value="TEA/ATTS_sf"/>
</dbReference>
<feature type="region of interest" description="Disordered" evidence="7">
    <location>
        <begin position="240"/>
        <end position="261"/>
    </location>
</feature>
<comment type="subcellular location">
    <subcellularLocation>
        <location evidence="1">Nucleus</location>
    </subcellularLocation>
</comment>
<evidence type="ECO:0000256" key="5">
    <source>
        <dbReference type="ARBA" id="ARBA00023242"/>
    </source>
</evidence>
<dbReference type="KEGG" id="pic:PICST_11262"/>
<dbReference type="AlphaFoldDB" id="A3GHJ0"/>
<dbReference type="RefSeq" id="XP_001387085.2">
    <property type="nucleotide sequence ID" value="XM_001387048.1"/>
</dbReference>
<dbReference type="OMA" id="VHESSKM"/>
<feature type="domain" description="TEA" evidence="8">
    <location>
        <begin position="116"/>
        <end position="190"/>
    </location>
</feature>
<evidence type="ECO:0000256" key="4">
    <source>
        <dbReference type="ARBA" id="ARBA00023163"/>
    </source>
</evidence>
<accession>A3GHJ0</accession>
<dbReference type="SMART" id="SM00426">
    <property type="entry name" value="TEA"/>
    <property type="match status" value="1"/>
</dbReference>
<dbReference type="Proteomes" id="UP000002258">
    <property type="component" value="Chromosome 1"/>
</dbReference>
<dbReference type="OrthoDB" id="10006572at2759"/>
<dbReference type="PANTHER" id="PTHR11834:SF0">
    <property type="entry name" value="PROTEIN SCALLOPED"/>
    <property type="match status" value="1"/>
</dbReference>